<dbReference type="AlphaFoldDB" id="A0A0G3GU49"/>
<dbReference type="STRING" id="1050174.CEPID_11255"/>
<dbReference type="GO" id="GO:0005829">
    <property type="term" value="C:cytosol"/>
    <property type="evidence" value="ECO:0007669"/>
    <property type="project" value="TreeGrafter"/>
</dbReference>
<dbReference type="InterPro" id="IPR001375">
    <property type="entry name" value="Peptidase_S9_cat"/>
</dbReference>
<dbReference type="PRINTS" id="PR00862">
    <property type="entry name" value="PROLIGOPTASE"/>
</dbReference>
<evidence type="ECO:0000313" key="6">
    <source>
        <dbReference type="EMBL" id="AKK04080.1"/>
    </source>
</evidence>
<evidence type="ECO:0000259" key="5">
    <source>
        <dbReference type="Pfam" id="PF02897"/>
    </source>
</evidence>
<keyword evidence="3" id="KW-0720">Serine protease</keyword>
<gene>
    <name evidence="6" type="ORF">CEPID_11255</name>
</gene>
<dbReference type="InterPro" id="IPR002470">
    <property type="entry name" value="Peptidase_S9A"/>
</dbReference>
<keyword evidence="2 6" id="KW-0378">Hydrolase</keyword>
<dbReference type="OrthoDB" id="9801421at2"/>
<dbReference type="GO" id="GO:0004252">
    <property type="term" value="F:serine-type endopeptidase activity"/>
    <property type="evidence" value="ECO:0007669"/>
    <property type="project" value="UniProtKB-EC"/>
</dbReference>
<dbReference type="SUPFAM" id="SSF53474">
    <property type="entry name" value="alpha/beta-Hydrolases"/>
    <property type="match status" value="1"/>
</dbReference>
<evidence type="ECO:0000256" key="2">
    <source>
        <dbReference type="ARBA" id="ARBA00022801"/>
    </source>
</evidence>
<keyword evidence="7" id="KW-1185">Reference proteome</keyword>
<dbReference type="RefSeq" id="WP_047240978.1">
    <property type="nucleotide sequence ID" value="NZ_CP011541.1"/>
</dbReference>
<reference evidence="6 7" key="1">
    <citation type="submission" date="2015-05" db="EMBL/GenBank/DDBJ databases">
        <title>Complete genome sequence of Corynebacterium epidermidicanis DSM 45586, isolated from the skin of a dog suffering from pruritus.</title>
        <authorList>
            <person name="Ruckert C."/>
            <person name="Albersmeier A."/>
            <person name="Winkler A."/>
            <person name="Tauch A."/>
        </authorList>
    </citation>
    <scope>NUCLEOTIDE SEQUENCE [LARGE SCALE GENOMIC DNA]</scope>
    <source>
        <strain evidence="6 7">DSM 45586</strain>
    </source>
</reference>
<dbReference type="Pfam" id="PF00326">
    <property type="entry name" value="Peptidase_S9"/>
    <property type="match status" value="1"/>
</dbReference>
<dbReference type="Proteomes" id="UP000035368">
    <property type="component" value="Chromosome"/>
</dbReference>
<accession>A0A0G3GU49</accession>
<dbReference type="PATRIC" id="fig|1050174.4.peg.2272"/>
<feature type="domain" description="Peptidase S9 prolyl oligopeptidase catalytic" evidence="4">
    <location>
        <begin position="455"/>
        <end position="659"/>
    </location>
</feature>
<dbReference type="GO" id="GO:0006508">
    <property type="term" value="P:proteolysis"/>
    <property type="evidence" value="ECO:0007669"/>
    <property type="project" value="UniProtKB-KW"/>
</dbReference>
<name>A0A0G3GU49_9CORY</name>
<feature type="domain" description="Peptidase S9A N-terminal" evidence="5">
    <location>
        <begin position="2"/>
        <end position="211"/>
    </location>
</feature>
<dbReference type="Pfam" id="PF02897">
    <property type="entry name" value="Peptidase_S9_N"/>
    <property type="match status" value="1"/>
</dbReference>
<dbReference type="EC" id="3.4.21.26" evidence="6"/>
<dbReference type="InterPro" id="IPR051167">
    <property type="entry name" value="Prolyl_oligopep/macrocyclase"/>
</dbReference>
<organism evidence="6 7">
    <name type="scientific">Corynebacterium epidermidicanis</name>
    <dbReference type="NCBI Taxonomy" id="1050174"/>
    <lineage>
        <taxon>Bacteria</taxon>
        <taxon>Bacillati</taxon>
        <taxon>Actinomycetota</taxon>
        <taxon>Actinomycetes</taxon>
        <taxon>Mycobacteriales</taxon>
        <taxon>Corynebacteriaceae</taxon>
        <taxon>Corynebacterium</taxon>
    </lineage>
</organism>
<proteinExistence type="predicted"/>
<dbReference type="Gene3D" id="3.40.50.1820">
    <property type="entry name" value="alpha/beta hydrolase"/>
    <property type="match status" value="1"/>
</dbReference>
<dbReference type="InterPro" id="IPR029058">
    <property type="entry name" value="AB_hydrolase_fold"/>
</dbReference>
<sequence>MFLEGIDGEEALAWAKERSQRCVDKLDPATLSALTTRLQDGLDTDARIPMPRRRGERLFNFWRDAAHPRGVWRTCTFSEYSSDTPDWQVLIDLDELAETEQENWVWKGAHVRSPEYDRALIRLSRGGADATVIREFDLGTGQFVRDGFHIPEAKTDVSWVDIDTLLVGTDMGADTLTDSGYPAHVYRWRRGTNLGEATLEFSGERSDVAVGGWHDTMPGYERTFYHRSIDFYRSDTFLATPTGPVRLDVPEDCSVSIFRQWIFLNPRTSCFDIPAGGLGCQLFDAFLSGDRNFHQVFTPTARTSLQGLNFTHNYLVLTVLDNVTTRISYAPIDTPWAPQRPLKDIGASTARVAGTSPLRDDEIWLTYETFTEPTQLLHGQVGGDITPIKTAPELFDARGIETRQHWATSSDGTAIPYFITGRFPEEGELARPTLVHAYGGFEVSLLPGYYATRGISWLEAGNYFVEANLRGGGEFGPDWHAQVVKTNRYKVWEDHRAVLEDLTQRGYTTREQLGIRGGSNGGLLTAGALVQYPELFGAAVIQVPLTDMLRYHTMSAGASWMAEYGNPDDPQERAAIMTWSPLHNVDKQRTYPPALVTTSTRDDRVHPAHARLFAAALEDALQPVDYFENTEGGHAGAANNAQVAKMEALIYTWLGQQLQASTLSNR</sequence>
<dbReference type="Gene3D" id="2.130.10.120">
    <property type="entry name" value="Prolyl oligopeptidase, N-terminal domain"/>
    <property type="match status" value="1"/>
</dbReference>
<protein>
    <submittedName>
        <fullName evidence="6">Serine protease, S9A family peptidase</fullName>
        <ecNumber evidence="6">3.4.21.26</ecNumber>
    </submittedName>
</protein>
<evidence type="ECO:0000259" key="4">
    <source>
        <dbReference type="Pfam" id="PF00326"/>
    </source>
</evidence>
<evidence type="ECO:0000256" key="3">
    <source>
        <dbReference type="ARBA" id="ARBA00022825"/>
    </source>
</evidence>
<evidence type="ECO:0000313" key="7">
    <source>
        <dbReference type="Proteomes" id="UP000035368"/>
    </source>
</evidence>
<dbReference type="InterPro" id="IPR023302">
    <property type="entry name" value="Pept_S9A_N"/>
</dbReference>
<dbReference type="PANTHER" id="PTHR42881:SF13">
    <property type="entry name" value="PROLYL ENDOPEPTIDASE"/>
    <property type="match status" value="1"/>
</dbReference>
<dbReference type="GO" id="GO:0070012">
    <property type="term" value="F:oligopeptidase activity"/>
    <property type="evidence" value="ECO:0007669"/>
    <property type="project" value="TreeGrafter"/>
</dbReference>
<dbReference type="KEGG" id="cei:CEPID_11255"/>
<dbReference type="PANTHER" id="PTHR42881">
    <property type="entry name" value="PROLYL ENDOPEPTIDASE"/>
    <property type="match status" value="1"/>
</dbReference>
<keyword evidence="1 6" id="KW-0645">Protease</keyword>
<dbReference type="SUPFAM" id="SSF50993">
    <property type="entry name" value="Peptidase/esterase 'gauge' domain"/>
    <property type="match status" value="1"/>
</dbReference>
<dbReference type="EMBL" id="CP011541">
    <property type="protein sequence ID" value="AKK04080.1"/>
    <property type="molecule type" value="Genomic_DNA"/>
</dbReference>
<evidence type="ECO:0000256" key="1">
    <source>
        <dbReference type="ARBA" id="ARBA00022670"/>
    </source>
</evidence>